<dbReference type="Pfam" id="PF13177">
    <property type="entry name" value="DNA_pol3_delta2"/>
    <property type="match status" value="1"/>
</dbReference>
<evidence type="ECO:0000313" key="2">
    <source>
        <dbReference type="Proteomes" id="UP001205919"/>
    </source>
</evidence>
<reference evidence="1 2" key="1">
    <citation type="submission" date="2022-06" db="EMBL/GenBank/DDBJ databases">
        <title>Isolation of gut microbiota from human fecal samples.</title>
        <authorList>
            <person name="Pamer E.G."/>
            <person name="Barat B."/>
            <person name="Waligurski E."/>
            <person name="Medina S."/>
            <person name="Paddock L."/>
            <person name="Mostad J."/>
        </authorList>
    </citation>
    <scope>NUCLEOTIDE SEQUENCE [LARGE SCALE GENOMIC DNA]</scope>
    <source>
        <strain evidence="1 2">DFI.9.90</strain>
    </source>
</reference>
<dbReference type="EMBL" id="JANFYT010000005">
    <property type="protein sequence ID" value="MCQ4813478.1"/>
    <property type="molecule type" value="Genomic_DNA"/>
</dbReference>
<organism evidence="1 2">
    <name type="scientific">Cloacibacillus evryensis</name>
    <dbReference type="NCBI Taxonomy" id="508460"/>
    <lineage>
        <taxon>Bacteria</taxon>
        <taxon>Thermotogati</taxon>
        <taxon>Synergistota</taxon>
        <taxon>Synergistia</taxon>
        <taxon>Synergistales</taxon>
        <taxon>Synergistaceae</taxon>
        <taxon>Cloacibacillus</taxon>
    </lineage>
</organism>
<evidence type="ECO:0008006" key="3">
    <source>
        <dbReference type="Google" id="ProtNLM"/>
    </source>
</evidence>
<accession>A0AAW5K6H8</accession>
<sequence length="247" mass="28071">MNQETVALIESSQGWRELANAAASGRTPQSVGVVIPHIMQETFSEMYGRLVLGDDDLWKDGEHPDMINAGTVSSAPSIDECRRLQGELALHPLSSRRRLAVVWLADKLSVEASNSLLKITEEPPEHGNILFMSEEDNLIPTIKSRIWSIHIDLPEEILKAHPMPASIREWAKWMDVGRKPSPEILYLEMQGWVRDLTEKNDYIKASELDSLIRLMEQRRLSVPVIEDLVFALFKEEVPNEQILGNLW</sequence>
<dbReference type="RefSeq" id="WP_256181509.1">
    <property type="nucleotide sequence ID" value="NZ_DBFBHA010000088.1"/>
</dbReference>
<keyword evidence="2" id="KW-1185">Reference proteome</keyword>
<dbReference type="AlphaFoldDB" id="A0AAW5K6H8"/>
<protein>
    <recommendedName>
        <fullName evidence="3">DNA polymerase III subunit delta</fullName>
    </recommendedName>
</protein>
<comment type="caution">
    <text evidence="1">The sequence shown here is derived from an EMBL/GenBank/DDBJ whole genome shotgun (WGS) entry which is preliminary data.</text>
</comment>
<proteinExistence type="predicted"/>
<dbReference type="SUPFAM" id="SSF52540">
    <property type="entry name" value="P-loop containing nucleoside triphosphate hydrolases"/>
    <property type="match status" value="1"/>
</dbReference>
<dbReference type="InterPro" id="IPR027417">
    <property type="entry name" value="P-loop_NTPase"/>
</dbReference>
<dbReference type="Proteomes" id="UP001205919">
    <property type="component" value="Unassembled WGS sequence"/>
</dbReference>
<dbReference type="Gene3D" id="3.40.50.300">
    <property type="entry name" value="P-loop containing nucleotide triphosphate hydrolases"/>
    <property type="match status" value="1"/>
</dbReference>
<name>A0AAW5K6H8_9BACT</name>
<evidence type="ECO:0000313" key="1">
    <source>
        <dbReference type="EMBL" id="MCQ4813478.1"/>
    </source>
</evidence>
<gene>
    <name evidence="1" type="ORF">NE630_03450</name>
</gene>